<reference evidence="1 2" key="1">
    <citation type="submission" date="2020-08" db="EMBL/GenBank/DDBJ databases">
        <authorList>
            <person name="Newling K."/>
            <person name="Davey J."/>
            <person name="Forrester S."/>
        </authorList>
    </citation>
    <scope>NUCLEOTIDE SEQUENCE [LARGE SCALE GENOMIC DNA]</scope>
    <source>
        <strain evidence="2">Crithidia deanei Carvalho (ATCC PRA-265)</strain>
    </source>
</reference>
<dbReference type="AlphaFoldDB" id="A0A7G2C3V7"/>
<sequence>MLTRTRCSLGRWSSLDFMRGRSKKGGAIHIRHTHGSKGRYDRLSAKHGIRDGRRHSGNHMQGGLGIKLGGGLFGLRIPRQHMLSTMTKEQFDLEMHGHPNITNPYREVLELHPDLKSVMANAVLSVKMVIVLPRVKRGTTETTGPVPEEWQTVLKELEKAVEGVPAFAPSSSVTFSTLQSNTECHFGRDWVREAGRKLEELFQDFSDSGHVITPVKKMKKKALFGTAMQTTSLPAGKGHGYRSPSLTQLLGAPSSAAEKCPANVVPVKRQPLQDYVETLRKQHPDALCVCSRGIRVTDQDTTGSARAAAVRLSVRVMKEKLKNKEAAANTRRILKTDIPLDESGVWGERKSGLNDLLRWHYSNHDPRAHSGDAIPHSKREFVVLYLVDLSNNKRYSEKLLSKKPVSLLSQETNEMLKSLSFFPISEESVRQAFHEFSRWSVEKSWVTMLHLKNEKRPSRDQVVEESH</sequence>
<dbReference type="EMBL" id="LR877147">
    <property type="protein sequence ID" value="CAD2214269.1"/>
    <property type="molecule type" value="Genomic_DNA"/>
</dbReference>
<accession>A0A7G2C3V7</accession>
<dbReference type="VEuPathDB" id="TriTrypDB:ADEAN_000171400"/>
<evidence type="ECO:0000313" key="1">
    <source>
        <dbReference type="EMBL" id="CAD2214269.1"/>
    </source>
</evidence>
<protein>
    <submittedName>
        <fullName evidence="1">Uncharacterized protein</fullName>
    </submittedName>
</protein>
<proteinExistence type="predicted"/>
<organism evidence="1 2">
    <name type="scientific">Angomonas deanei</name>
    <dbReference type="NCBI Taxonomy" id="59799"/>
    <lineage>
        <taxon>Eukaryota</taxon>
        <taxon>Discoba</taxon>
        <taxon>Euglenozoa</taxon>
        <taxon>Kinetoplastea</taxon>
        <taxon>Metakinetoplastina</taxon>
        <taxon>Trypanosomatida</taxon>
        <taxon>Trypanosomatidae</taxon>
        <taxon>Strigomonadinae</taxon>
        <taxon>Angomonas</taxon>
    </lineage>
</organism>
<keyword evidence="2" id="KW-1185">Reference proteome</keyword>
<name>A0A7G2C3V7_9TRYP</name>
<evidence type="ECO:0000313" key="2">
    <source>
        <dbReference type="Proteomes" id="UP000515908"/>
    </source>
</evidence>
<dbReference type="Proteomes" id="UP000515908">
    <property type="component" value="Chromosome 03"/>
</dbReference>
<gene>
    <name evidence="1" type="ORF">ADEAN_000171400</name>
</gene>